<evidence type="ECO:0000259" key="11">
    <source>
        <dbReference type="PROSITE" id="PS50887"/>
    </source>
</evidence>
<evidence type="ECO:0000313" key="13">
    <source>
        <dbReference type="Proteomes" id="UP000326953"/>
    </source>
</evidence>
<dbReference type="CDD" id="cd12914">
    <property type="entry name" value="PDC1_DGC_like"/>
    <property type="match status" value="1"/>
</dbReference>
<dbReference type="OrthoDB" id="9812260at2"/>
<comment type="catalytic activity">
    <reaction evidence="9">
        <text>2 GTP = 3',3'-c-di-GMP + 2 diphosphate</text>
        <dbReference type="Rhea" id="RHEA:24898"/>
        <dbReference type="ChEBI" id="CHEBI:33019"/>
        <dbReference type="ChEBI" id="CHEBI:37565"/>
        <dbReference type="ChEBI" id="CHEBI:58805"/>
        <dbReference type="EC" id="2.7.7.65"/>
    </reaction>
</comment>
<dbReference type="AlphaFoldDB" id="A0A5E6XPV8"/>
<dbReference type="EC" id="2.7.7.65" evidence="4"/>
<comment type="cofactor">
    <cofactor evidence="1">
        <name>Mg(2+)</name>
        <dbReference type="ChEBI" id="CHEBI:18420"/>
    </cofactor>
</comment>
<sequence>MPASRPPHLSGKTGRPELMVILGSSLTVIAILGIVTFLLIREHANAQQAATRSATTIAQLINADVLRTVELYDLTLQGLIAASQRDDLKQASPQVRHLVLFDRSTTARFKGDVLLLDKHGGVLADSSLVEPKPGNFADRDYFLAHAFKHDTGMYISRPFKLRCDCEGNDEWRISFSRRISSATGEFLGVAVASMRLNYFDQLFNSLNIGTDSALSIINDDGILLAQKPHLENDSIGKSFANRPNVQRILREGSGSFDSVSSINHLQRLYTFSRVGNLPLTVIVALSGNDVFAAWKRTAIVISGATGVLCIGLLWLSALLCRELRLRHNAEQGLAQLAATDALTGVANRRMLDQTLRHEWFRAQRSGKPLSVLMIDADHFKAFNDQHGHQAGDDALRALARVIAENVRRPADLVARYGGEEFSVILGETDSAGAQQIAEHIRVAVEQLPFVAGVESPITVSIGISTWTTSTETSLEQLLFAADKALYQAKESGRNRVVAAP</sequence>
<dbReference type="SUPFAM" id="SSF55073">
    <property type="entry name" value="Nucleotide cyclase"/>
    <property type="match status" value="1"/>
</dbReference>
<gene>
    <name evidence="12" type="ORF">PS662_05617</name>
</gene>
<dbReference type="GO" id="GO:0052621">
    <property type="term" value="F:diguanylate cyclase activity"/>
    <property type="evidence" value="ECO:0007669"/>
    <property type="project" value="UniProtKB-EC"/>
</dbReference>
<evidence type="ECO:0000256" key="10">
    <source>
        <dbReference type="SAM" id="Phobius"/>
    </source>
</evidence>
<feature type="domain" description="GGDEF" evidence="11">
    <location>
        <begin position="367"/>
        <end position="500"/>
    </location>
</feature>
<keyword evidence="6 10" id="KW-0812">Transmembrane</keyword>
<dbReference type="GO" id="GO:0005886">
    <property type="term" value="C:plasma membrane"/>
    <property type="evidence" value="ECO:0007669"/>
    <property type="project" value="UniProtKB-SubCell"/>
</dbReference>
<dbReference type="CDD" id="cd12915">
    <property type="entry name" value="PDC2_DGC_like"/>
    <property type="match status" value="1"/>
</dbReference>
<name>A0A5E6XPV8_PSEFL</name>
<dbReference type="NCBIfam" id="TIGR00254">
    <property type="entry name" value="GGDEF"/>
    <property type="match status" value="1"/>
</dbReference>
<dbReference type="GO" id="GO:1902201">
    <property type="term" value="P:negative regulation of bacterial-type flagellum-dependent cell motility"/>
    <property type="evidence" value="ECO:0007669"/>
    <property type="project" value="TreeGrafter"/>
</dbReference>
<dbReference type="InterPro" id="IPR000160">
    <property type="entry name" value="GGDEF_dom"/>
</dbReference>
<organism evidence="12 13">
    <name type="scientific">Pseudomonas fluorescens</name>
    <dbReference type="NCBI Taxonomy" id="294"/>
    <lineage>
        <taxon>Bacteria</taxon>
        <taxon>Pseudomonadati</taxon>
        <taxon>Pseudomonadota</taxon>
        <taxon>Gammaproteobacteria</taxon>
        <taxon>Pseudomonadales</taxon>
        <taxon>Pseudomonadaceae</taxon>
        <taxon>Pseudomonas</taxon>
    </lineage>
</organism>
<dbReference type="InterPro" id="IPR033479">
    <property type="entry name" value="dCache_1"/>
</dbReference>
<evidence type="ECO:0000256" key="9">
    <source>
        <dbReference type="ARBA" id="ARBA00034247"/>
    </source>
</evidence>
<dbReference type="FunFam" id="3.30.70.270:FF:000001">
    <property type="entry name" value="Diguanylate cyclase domain protein"/>
    <property type="match status" value="1"/>
</dbReference>
<dbReference type="EMBL" id="CABVHK010000025">
    <property type="protein sequence ID" value="VVN43230.1"/>
    <property type="molecule type" value="Genomic_DNA"/>
</dbReference>
<dbReference type="PANTHER" id="PTHR45138">
    <property type="entry name" value="REGULATORY COMPONENTS OF SENSORY TRANSDUCTION SYSTEM"/>
    <property type="match status" value="1"/>
</dbReference>
<dbReference type="PANTHER" id="PTHR45138:SF9">
    <property type="entry name" value="DIGUANYLATE CYCLASE DGCM-RELATED"/>
    <property type="match status" value="1"/>
</dbReference>
<evidence type="ECO:0000256" key="3">
    <source>
        <dbReference type="ARBA" id="ARBA00004651"/>
    </source>
</evidence>
<keyword evidence="7 10" id="KW-1133">Transmembrane helix</keyword>
<evidence type="ECO:0000313" key="12">
    <source>
        <dbReference type="EMBL" id="VVN43230.1"/>
    </source>
</evidence>
<feature type="transmembrane region" description="Helical" evidence="10">
    <location>
        <begin position="20"/>
        <end position="40"/>
    </location>
</feature>
<dbReference type="InterPro" id="IPR043128">
    <property type="entry name" value="Rev_trsase/Diguanyl_cyclase"/>
</dbReference>
<evidence type="ECO:0000256" key="8">
    <source>
        <dbReference type="ARBA" id="ARBA00023136"/>
    </source>
</evidence>
<proteinExistence type="predicted"/>
<protein>
    <recommendedName>
        <fullName evidence="4">diguanylate cyclase</fullName>
        <ecNumber evidence="4">2.7.7.65</ecNumber>
    </recommendedName>
</protein>
<dbReference type="Gene3D" id="3.30.70.270">
    <property type="match status" value="1"/>
</dbReference>
<dbReference type="Pfam" id="PF00990">
    <property type="entry name" value="GGDEF"/>
    <property type="match status" value="1"/>
</dbReference>
<feature type="transmembrane region" description="Helical" evidence="10">
    <location>
        <begin position="300"/>
        <end position="320"/>
    </location>
</feature>
<dbReference type="GO" id="GO:0043709">
    <property type="term" value="P:cell adhesion involved in single-species biofilm formation"/>
    <property type="evidence" value="ECO:0007669"/>
    <property type="project" value="TreeGrafter"/>
</dbReference>
<dbReference type="CDD" id="cd01949">
    <property type="entry name" value="GGDEF"/>
    <property type="match status" value="1"/>
</dbReference>
<dbReference type="Pfam" id="PF02743">
    <property type="entry name" value="dCache_1"/>
    <property type="match status" value="1"/>
</dbReference>
<dbReference type="Proteomes" id="UP000326953">
    <property type="component" value="Unassembled WGS sequence"/>
</dbReference>
<evidence type="ECO:0000256" key="7">
    <source>
        <dbReference type="ARBA" id="ARBA00022989"/>
    </source>
</evidence>
<keyword evidence="8 10" id="KW-0472">Membrane</keyword>
<dbReference type="Gene3D" id="3.30.450.20">
    <property type="entry name" value="PAS domain"/>
    <property type="match status" value="2"/>
</dbReference>
<evidence type="ECO:0000256" key="4">
    <source>
        <dbReference type="ARBA" id="ARBA00012528"/>
    </source>
</evidence>
<dbReference type="SMART" id="SM00267">
    <property type="entry name" value="GGDEF"/>
    <property type="match status" value="1"/>
</dbReference>
<keyword evidence="5" id="KW-1003">Cell membrane</keyword>
<feature type="transmembrane region" description="Helical" evidence="10">
    <location>
        <begin position="274"/>
        <end position="294"/>
    </location>
</feature>
<dbReference type="PROSITE" id="PS50887">
    <property type="entry name" value="GGDEF"/>
    <property type="match status" value="1"/>
</dbReference>
<reference evidence="12 13" key="1">
    <citation type="submission" date="2019-09" db="EMBL/GenBank/DDBJ databases">
        <authorList>
            <person name="Chandra G."/>
            <person name="Truman W A."/>
        </authorList>
    </citation>
    <scope>NUCLEOTIDE SEQUENCE [LARGE SCALE GENOMIC DNA]</scope>
    <source>
        <strain evidence="12">PS662</strain>
    </source>
</reference>
<dbReference type="InterPro" id="IPR050469">
    <property type="entry name" value="Diguanylate_Cyclase"/>
</dbReference>
<comment type="subcellular location">
    <subcellularLocation>
        <location evidence="2">Cell inner membrane</location>
    </subcellularLocation>
    <subcellularLocation>
        <location evidence="3">Cell membrane</location>
        <topology evidence="3">Multi-pass membrane protein</topology>
    </subcellularLocation>
</comment>
<accession>A0A5E6XPV8</accession>
<dbReference type="InterPro" id="IPR029787">
    <property type="entry name" value="Nucleotide_cyclase"/>
</dbReference>
<evidence type="ECO:0000256" key="2">
    <source>
        <dbReference type="ARBA" id="ARBA00004533"/>
    </source>
</evidence>
<evidence type="ECO:0000256" key="5">
    <source>
        <dbReference type="ARBA" id="ARBA00022475"/>
    </source>
</evidence>
<evidence type="ECO:0000256" key="6">
    <source>
        <dbReference type="ARBA" id="ARBA00022692"/>
    </source>
</evidence>
<dbReference type="RefSeq" id="WP_150713851.1">
    <property type="nucleotide sequence ID" value="NZ_CABVHK010000025.1"/>
</dbReference>
<evidence type="ECO:0000256" key="1">
    <source>
        <dbReference type="ARBA" id="ARBA00001946"/>
    </source>
</evidence>